<keyword evidence="1" id="KW-0732">Signal</keyword>
<dbReference type="EMBL" id="BSPB01000102">
    <property type="protein sequence ID" value="GLS16913.1"/>
    <property type="molecule type" value="Genomic_DNA"/>
</dbReference>
<dbReference type="RefSeq" id="WP_234267580.1">
    <property type="nucleotide sequence ID" value="NZ_BSPB01000102.1"/>
</dbReference>
<feature type="signal peptide" evidence="1">
    <location>
        <begin position="1"/>
        <end position="21"/>
    </location>
</feature>
<proteinExistence type="predicted"/>
<evidence type="ECO:0000259" key="2">
    <source>
        <dbReference type="Pfam" id="PF13827"/>
    </source>
</evidence>
<reference evidence="4" key="1">
    <citation type="journal article" date="2019" name="Int. J. Syst. Evol. Microbiol.">
        <title>The Global Catalogue of Microorganisms (GCM) 10K type strain sequencing project: providing services to taxonomists for standard genome sequencing and annotation.</title>
        <authorList>
            <consortium name="The Broad Institute Genomics Platform"/>
            <consortium name="The Broad Institute Genome Sequencing Center for Infectious Disease"/>
            <person name="Wu L."/>
            <person name="Ma J."/>
        </authorList>
    </citation>
    <scope>NUCLEOTIDE SEQUENCE [LARGE SCALE GENOMIC DNA]</scope>
    <source>
        <strain evidence="4">NBRC 109341</strain>
    </source>
</reference>
<feature type="chain" id="PRO_5046853495" description="DUF4189 domain-containing protein" evidence="1">
    <location>
        <begin position="22"/>
        <end position="128"/>
    </location>
</feature>
<sequence length="128" mass="13013">MLFRHCAPIALAIASAALLSACGGGDGIFENRGAIAVSETTGAVAISWDAANQNLANDKARSLCGQSDCKVVLQFSKCGAFSVDTNARIYAVAEGNSATEAQEAADNSCRANGGQTCTAIPELPAKCN</sequence>
<keyword evidence="4" id="KW-1185">Reference proteome</keyword>
<dbReference type="PROSITE" id="PS51257">
    <property type="entry name" value="PROKAR_LIPOPROTEIN"/>
    <property type="match status" value="1"/>
</dbReference>
<accession>A0ABQ6CB95</accession>
<organism evidence="3 4">
    <name type="scientific">Hydrogenophaga electricum</name>
    <dbReference type="NCBI Taxonomy" id="1230953"/>
    <lineage>
        <taxon>Bacteria</taxon>
        <taxon>Pseudomonadati</taxon>
        <taxon>Pseudomonadota</taxon>
        <taxon>Betaproteobacteria</taxon>
        <taxon>Burkholderiales</taxon>
        <taxon>Comamonadaceae</taxon>
        <taxon>Hydrogenophaga</taxon>
    </lineage>
</organism>
<feature type="domain" description="DUF4189" evidence="2">
    <location>
        <begin position="33"/>
        <end position="119"/>
    </location>
</feature>
<name>A0ABQ6CB95_9BURK</name>
<comment type="caution">
    <text evidence="3">The sequence shown here is derived from an EMBL/GenBank/DDBJ whole genome shotgun (WGS) entry which is preliminary data.</text>
</comment>
<protein>
    <recommendedName>
        <fullName evidence="2">DUF4189 domain-containing protein</fullName>
    </recommendedName>
</protein>
<dbReference type="Proteomes" id="UP001156903">
    <property type="component" value="Unassembled WGS sequence"/>
</dbReference>
<evidence type="ECO:0000313" key="4">
    <source>
        <dbReference type="Proteomes" id="UP001156903"/>
    </source>
</evidence>
<dbReference type="InterPro" id="IPR025240">
    <property type="entry name" value="DUF4189"/>
</dbReference>
<dbReference type="Pfam" id="PF13827">
    <property type="entry name" value="DUF4189"/>
    <property type="match status" value="1"/>
</dbReference>
<gene>
    <name evidence="3" type="ORF">GCM10007935_43590</name>
</gene>
<evidence type="ECO:0000256" key="1">
    <source>
        <dbReference type="SAM" id="SignalP"/>
    </source>
</evidence>
<evidence type="ECO:0000313" key="3">
    <source>
        <dbReference type="EMBL" id="GLS16913.1"/>
    </source>
</evidence>